<feature type="transmembrane region" description="Helical" evidence="1">
    <location>
        <begin position="472"/>
        <end position="494"/>
    </location>
</feature>
<evidence type="ECO:0008006" key="4">
    <source>
        <dbReference type="Google" id="ProtNLM"/>
    </source>
</evidence>
<dbReference type="AlphaFoldDB" id="I2H4A4"/>
<sequence length="1040" mass="118472">MDEWKVKKSILATSIEEKRLYRSRIRKFRKTHGFYVILLISLLVLQFIALAFFTRGFLLTRPVYDDVSIIPTLNTEDEAFNINSKFKKTMLIIISGISFDNLIPIPEESINYNESYHNNLNVLYNNFNQSLQNTSNEESSSSLLIKLKTYPPTDTLQRVKCITGGSVPSFIDTGITFYGSMIEEDNILKQMYLNNRSIYFTGDKFWNSLYSKYFQNFKLANNIDDIIDYFQKITTSTNHSYGESNRSSDKPISLDTNLLQNISSIPTISNATVTTPSKDWDILIGHIMEDTMNEKVTQLKVNSFLNDTINSIDNDTLLLVLGDYSTANNHMLDTGLFMYTKKFKNFWNLQNHLGEYNVDNFGENYRVIDQFDVVPSLSLLLGLPIPFNNLGWPIDEIISPINSNLNDVRTLWYNSTLSQLKHYKDKTTISKSRSKNAILQKLWLKAIENPIENGEIYQKSLLKMCQKKWTQFDNLSIVIGIVLLFISLILLIFITKMIPSILVSQMVTEFVHCIGRWVLICNFFINILFYIVKKPTNYEYIIWCALFATGVGITIGSTIPIFQRYNWSWIYGRLFEDPYDYWTNIGLMFLLTHCLVFASNSFIIWEDRITSFLLTTFGFISLYEFTFIPRRTNTSALFTAVISEQQGTSSGVNPSKANSYSLPPTRFARLLGGYHSIVLILCTRIGSSITACRPEQGDYCIPTFTSDSNFSGWSMGLCFLAVLFIPLCVKGYYNLTSSYQAAAPIWIDVFLKGLLLGNFIYWSLVAIERHNIVLPWDLSIAKQVLARMLSGFALVVCNLGWALGPLCIKLNTRNSDVRSQQTTILGYSNIYGAPFFLLVLNALMIIMFFSKPLSQVSYALMCNQLLSLLEIIDLLKLKENIIAPLTLGLLAYQQFFTTGHEATVMSIQWDISHILSDTESLPLTSLTLIINTFGPFILVALSVALITLWQQPPDVLKPLTILGRIVSNCGTLLIYNTILCLSSVILVIYFKGHDLEWEVFCPRYLMAASCLVVIQIVVTFGTIAFATGRLITHINDIFWK</sequence>
<protein>
    <recommendedName>
        <fullName evidence="4">GPI ethanolamine phosphate transferase 3</fullName>
    </recommendedName>
</protein>
<feature type="transmembrane region" description="Helical" evidence="1">
    <location>
        <begin position="33"/>
        <end position="53"/>
    </location>
</feature>
<dbReference type="InterPro" id="IPR017850">
    <property type="entry name" value="Alkaline_phosphatase_core_sf"/>
</dbReference>
<dbReference type="HOGENOM" id="CLU_004298_1_0_1"/>
<proteinExistence type="predicted"/>
<feature type="transmembrane region" description="Helical" evidence="1">
    <location>
        <begin position="928"/>
        <end position="949"/>
    </location>
</feature>
<reference evidence="2 3" key="1">
    <citation type="journal article" date="2011" name="Proc. Natl. Acad. Sci. U.S.A.">
        <title>Evolutionary erosion of yeast sex chromosomes by mating-type switching accidents.</title>
        <authorList>
            <person name="Gordon J.L."/>
            <person name="Armisen D."/>
            <person name="Proux-Wera E."/>
            <person name="Oheigeartaigh S.S."/>
            <person name="Byrne K.P."/>
            <person name="Wolfe K.H."/>
        </authorList>
    </citation>
    <scope>NUCLEOTIDE SEQUENCE [LARGE SCALE GENOMIC DNA]</scope>
    <source>
        <strain evidence="3">ATCC 34711 / CBS 6284 / DSM 70876 / NBRC 10599 / NRRL Y-10934 / UCD 77-7</strain>
    </source>
</reference>
<feature type="transmembrane region" description="Helical" evidence="1">
    <location>
        <begin position="970"/>
        <end position="992"/>
    </location>
</feature>
<organism evidence="2 3">
    <name type="scientific">Henningerozyma blattae (strain ATCC 34711 / CBS 6284 / DSM 70876 / NBRC 10599 / NRRL Y-10934 / UCD 77-7)</name>
    <name type="common">Yeast</name>
    <name type="synonym">Tetrapisispora blattae</name>
    <dbReference type="NCBI Taxonomy" id="1071380"/>
    <lineage>
        <taxon>Eukaryota</taxon>
        <taxon>Fungi</taxon>
        <taxon>Dikarya</taxon>
        <taxon>Ascomycota</taxon>
        <taxon>Saccharomycotina</taxon>
        <taxon>Saccharomycetes</taxon>
        <taxon>Saccharomycetales</taxon>
        <taxon>Saccharomycetaceae</taxon>
        <taxon>Henningerozyma</taxon>
    </lineage>
</organism>
<dbReference type="GeneID" id="14496199"/>
<feature type="transmembrane region" description="Helical" evidence="1">
    <location>
        <begin position="745"/>
        <end position="764"/>
    </location>
</feature>
<feature type="transmembrane region" description="Helical" evidence="1">
    <location>
        <begin position="514"/>
        <end position="533"/>
    </location>
</feature>
<dbReference type="InterPro" id="IPR039524">
    <property type="entry name" value="PIGO/GPI13"/>
</dbReference>
<dbReference type="GO" id="GO:0006506">
    <property type="term" value="P:GPI anchor biosynthetic process"/>
    <property type="evidence" value="ECO:0007669"/>
    <property type="project" value="InterPro"/>
</dbReference>
<name>I2H4A4_HENB6</name>
<dbReference type="OMA" id="DHGMDEN"/>
<evidence type="ECO:0000313" key="3">
    <source>
        <dbReference type="Proteomes" id="UP000002866"/>
    </source>
</evidence>
<dbReference type="RefSeq" id="XP_004180725.1">
    <property type="nucleotide sequence ID" value="XM_004180677.1"/>
</dbReference>
<dbReference type="GO" id="GO:0005789">
    <property type="term" value="C:endoplasmic reticulum membrane"/>
    <property type="evidence" value="ECO:0007669"/>
    <property type="project" value="TreeGrafter"/>
</dbReference>
<feature type="transmembrane region" description="Helical" evidence="1">
    <location>
        <begin position="612"/>
        <end position="628"/>
    </location>
</feature>
<dbReference type="SUPFAM" id="SSF53649">
    <property type="entry name" value="Alkaline phosphatase-like"/>
    <property type="match status" value="1"/>
</dbReference>
<dbReference type="eggNOG" id="KOG2126">
    <property type="taxonomic scope" value="Eukaryota"/>
</dbReference>
<dbReference type="STRING" id="1071380.I2H4A4"/>
<dbReference type="EMBL" id="HE806320">
    <property type="protein sequence ID" value="CCH61206.1"/>
    <property type="molecule type" value="Genomic_DNA"/>
</dbReference>
<dbReference type="InParanoid" id="I2H4A4"/>
<feature type="transmembrane region" description="Helical" evidence="1">
    <location>
        <begin position="829"/>
        <end position="849"/>
    </location>
</feature>
<keyword evidence="3" id="KW-1185">Reference proteome</keyword>
<evidence type="ECO:0000256" key="1">
    <source>
        <dbReference type="SAM" id="Phobius"/>
    </source>
</evidence>
<feature type="transmembrane region" description="Helical" evidence="1">
    <location>
        <begin position="1004"/>
        <end position="1026"/>
    </location>
</feature>
<dbReference type="PANTHER" id="PTHR23071:SF1">
    <property type="entry name" value="GPI ETHANOLAMINE PHOSPHATE TRANSFERASE 3"/>
    <property type="match status" value="1"/>
</dbReference>
<accession>I2H4A4</accession>
<dbReference type="Proteomes" id="UP000002866">
    <property type="component" value="Chromosome 5"/>
</dbReference>
<keyword evidence="1" id="KW-1133">Transmembrane helix</keyword>
<feature type="transmembrane region" description="Helical" evidence="1">
    <location>
        <begin position="713"/>
        <end position="733"/>
    </location>
</feature>
<keyword evidence="1" id="KW-0472">Membrane</keyword>
<dbReference type="GO" id="GO:0051377">
    <property type="term" value="F:mannose-ethanolamine phosphotransferase activity"/>
    <property type="evidence" value="ECO:0007669"/>
    <property type="project" value="TreeGrafter"/>
</dbReference>
<dbReference type="OrthoDB" id="272139at2759"/>
<feature type="transmembrane region" description="Helical" evidence="1">
    <location>
        <begin position="784"/>
        <end position="808"/>
    </location>
</feature>
<feature type="transmembrane region" description="Helical" evidence="1">
    <location>
        <begin position="540"/>
        <end position="562"/>
    </location>
</feature>
<feature type="transmembrane region" description="Helical" evidence="1">
    <location>
        <begin position="582"/>
        <end position="605"/>
    </location>
</feature>
<evidence type="ECO:0000313" key="2">
    <source>
        <dbReference type="EMBL" id="CCH61206.1"/>
    </source>
</evidence>
<dbReference type="KEGG" id="tbl:TBLA_0E01480"/>
<gene>
    <name evidence="2" type="primary">TBLA0E01480</name>
    <name evidence="2" type="ORF">TBLA_0E01480</name>
</gene>
<keyword evidence="1" id="KW-0812">Transmembrane</keyword>
<dbReference type="PANTHER" id="PTHR23071">
    <property type="entry name" value="PHOSPHATIDYLINOSITOL GLYCAN"/>
    <property type="match status" value="1"/>
</dbReference>